<dbReference type="InterPro" id="IPR009006">
    <property type="entry name" value="Ala_racemase/Decarboxylase_C"/>
</dbReference>
<accession>A0A378MEA5</accession>
<dbReference type="PROSITE" id="PS00395">
    <property type="entry name" value="ALANINE_RACEMASE"/>
    <property type="match status" value="1"/>
</dbReference>
<dbReference type="Gene3D" id="2.40.37.10">
    <property type="entry name" value="Lyase, Ornithine Decarboxylase, Chain A, domain 1"/>
    <property type="match status" value="1"/>
</dbReference>
<dbReference type="GO" id="GO:0030170">
    <property type="term" value="F:pyridoxal phosphate binding"/>
    <property type="evidence" value="ECO:0007669"/>
    <property type="project" value="UniProtKB-UniRule"/>
</dbReference>
<comment type="pathway">
    <text evidence="5">Amino-acid biosynthesis; D-alanine biosynthesis; D-alanine from L-alanine: step 1/1.</text>
</comment>
<feature type="modified residue" description="N6-(pyridoxal phosphate)lysine" evidence="5 6">
    <location>
        <position position="40"/>
    </location>
</feature>
<keyword evidence="3 5" id="KW-0663">Pyridoxal phosphate</keyword>
<evidence type="ECO:0000259" key="8">
    <source>
        <dbReference type="SMART" id="SM01005"/>
    </source>
</evidence>
<comment type="similarity">
    <text evidence="5">Belongs to the alanine racemase family.</text>
</comment>
<evidence type="ECO:0000256" key="6">
    <source>
        <dbReference type="PIRSR" id="PIRSR600821-50"/>
    </source>
</evidence>
<evidence type="ECO:0000256" key="3">
    <source>
        <dbReference type="ARBA" id="ARBA00022898"/>
    </source>
</evidence>
<dbReference type="PRINTS" id="PR00992">
    <property type="entry name" value="ALARACEMASE"/>
</dbReference>
<sequence length="368" mass="40696">MVTGWHRPTWIEVNGDAIRANITNEKAHLPAETAVWAVVKANAYGHGIIEVAKIAKSAGADGFCVAILDEALALREAGFTSELILVLGAVPAEYANLAAEKQISLTLFDENWLTELPVLTAKLSLHVKLDTGMGRLGFRNVEALKRVSTKLAEQPLLEWEGIYTHFATADQKDTTYYEEQLAKFEGLLSEIKPRPRFVHVANSSAALLHDQTGFNAVRFGIAMYGLTPSDEIADILPFELQPALSLYTKIVQVKQLQAGDCVSYGATYQAAQEEWVATLPIGYADGWIRKYTGFSLLVEGEYAEIVGRVCMDQLIIRLPRYYPVGTKVTLIGKSGEKQITAEEAARKIETIDYEVTCLLSERIPRIYN</sequence>
<dbReference type="Proteomes" id="UP000254879">
    <property type="component" value="Unassembled WGS sequence"/>
</dbReference>
<dbReference type="SUPFAM" id="SSF50621">
    <property type="entry name" value="Alanine racemase C-terminal domain-like"/>
    <property type="match status" value="1"/>
</dbReference>
<dbReference type="UniPathway" id="UPA00042">
    <property type="reaction ID" value="UER00497"/>
</dbReference>
<dbReference type="Pfam" id="PF00842">
    <property type="entry name" value="Ala_racemase_C"/>
    <property type="match status" value="1"/>
</dbReference>
<dbReference type="NCBIfam" id="TIGR00492">
    <property type="entry name" value="alr"/>
    <property type="match status" value="1"/>
</dbReference>
<dbReference type="FunFam" id="3.20.20.10:FF:000002">
    <property type="entry name" value="Alanine racemase"/>
    <property type="match status" value="1"/>
</dbReference>
<keyword evidence="4 5" id="KW-0413">Isomerase</keyword>
<evidence type="ECO:0000256" key="7">
    <source>
        <dbReference type="PIRSR" id="PIRSR600821-52"/>
    </source>
</evidence>
<protein>
    <recommendedName>
        <fullName evidence="5">Alanine racemase</fullName>
        <ecNumber evidence="5">5.1.1.1</ecNumber>
    </recommendedName>
</protein>
<dbReference type="EMBL" id="UGPG01000001">
    <property type="protein sequence ID" value="STY43863.1"/>
    <property type="molecule type" value="Genomic_DNA"/>
</dbReference>
<comment type="function">
    <text evidence="5">Catalyzes the interconversion of L-alanine and D-alanine. May also act on other amino acids.</text>
</comment>
<dbReference type="InterPro" id="IPR011079">
    <property type="entry name" value="Ala_racemase_C"/>
</dbReference>
<evidence type="ECO:0000313" key="9">
    <source>
        <dbReference type="EMBL" id="STY43863.1"/>
    </source>
</evidence>
<name>A0A378MEA5_LISGR</name>
<evidence type="ECO:0000256" key="5">
    <source>
        <dbReference type="HAMAP-Rule" id="MF_01201"/>
    </source>
</evidence>
<feature type="domain" description="Alanine racemase C-terminal" evidence="8">
    <location>
        <begin position="243"/>
        <end position="368"/>
    </location>
</feature>
<dbReference type="CDD" id="cd00430">
    <property type="entry name" value="PLPDE_III_AR"/>
    <property type="match status" value="1"/>
</dbReference>
<reference evidence="9 10" key="1">
    <citation type="submission" date="2018-06" db="EMBL/GenBank/DDBJ databases">
        <authorList>
            <consortium name="Pathogen Informatics"/>
            <person name="Doyle S."/>
        </authorList>
    </citation>
    <scope>NUCLEOTIDE SEQUENCE [LARGE SCALE GENOMIC DNA]</scope>
    <source>
        <strain evidence="10">NCTC 10815</strain>
    </source>
</reference>
<dbReference type="SUPFAM" id="SSF51419">
    <property type="entry name" value="PLP-binding barrel"/>
    <property type="match status" value="1"/>
</dbReference>
<proteinExistence type="inferred from homology"/>
<feature type="binding site" evidence="5 7">
    <location>
        <position position="311"/>
    </location>
    <ligand>
        <name>substrate</name>
    </ligand>
</feature>
<comment type="catalytic activity">
    <reaction evidence="1 5">
        <text>L-alanine = D-alanine</text>
        <dbReference type="Rhea" id="RHEA:20249"/>
        <dbReference type="ChEBI" id="CHEBI:57416"/>
        <dbReference type="ChEBI" id="CHEBI:57972"/>
        <dbReference type="EC" id="5.1.1.1"/>
    </reaction>
</comment>
<dbReference type="SMART" id="SM01005">
    <property type="entry name" value="Ala_racemase_C"/>
    <property type="match status" value="1"/>
</dbReference>
<dbReference type="GO" id="GO:0005829">
    <property type="term" value="C:cytosol"/>
    <property type="evidence" value="ECO:0007669"/>
    <property type="project" value="TreeGrafter"/>
</dbReference>
<dbReference type="GO" id="GO:0030632">
    <property type="term" value="P:D-alanine biosynthetic process"/>
    <property type="evidence" value="ECO:0007669"/>
    <property type="project" value="UniProtKB-UniRule"/>
</dbReference>
<dbReference type="EC" id="5.1.1.1" evidence="5"/>
<dbReference type="AlphaFoldDB" id="A0A378MEA5"/>
<dbReference type="InterPro" id="IPR001608">
    <property type="entry name" value="Ala_racemase_N"/>
</dbReference>
<dbReference type="GO" id="GO:0009252">
    <property type="term" value="P:peptidoglycan biosynthetic process"/>
    <property type="evidence" value="ECO:0007669"/>
    <property type="project" value="TreeGrafter"/>
</dbReference>
<feature type="active site" description="Proton acceptor; specific for L-alanine" evidence="5">
    <location>
        <position position="264"/>
    </location>
</feature>
<dbReference type="InterPro" id="IPR000821">
    <property type="entry name" value="Ala_racemase"/>
</dbReference>
<evidence type="ECO:0000256" key="4">
    <source>
        <dbReference type="ARBA" id="ARBA00023235"/>
    </source>
</evidence>
<feature type="active site" description="Proton acceptor; specific for D-alanine" evidence="5">
    <location>
        <position position="40"/>
    </location>
</feature>
<dbReference type="PANTHER" id="PTHR30511:SF0">
    <property type="entry name" value="ALANINE RACEMASE, CATABOLIC-RELATED"/>
    <property type="match status" value="1"/>
</dbReference>
<dbReference type="Pfam" id="PF01168">
    <property type="entry name" value="Ala_racemase_N"/>
    <property type="match status" value="1"/>
</dbReference>
<dbReference type="FunFam" id="2.40.37.10:FF:000006">
    <property type="entry name" value="Alanine racemase"/>
    <property type="match status" value="1"/>
</dbReference>
<dbReference type="Gene3D" id="3.20.20.10">
    <property type="entry name" value="Alanine racemase"/>
    <property type="match status" value="1"/>
</dbReference>
<organism evidence="9 10">
    <name type="scientific">Listeria grayi</name>
    <name type="common">Listeria murrayi</name>
    <dbReference type="NCBI Taxonomy" id="1641"/>
    <lineage>
        <taxon>Bacteria</taxon>
        <taxon>Bacillati</taxon>
        <taxon>Bacillota</taxon>
        <taxon>Bacilli</taxon>
        <taxon>Bacillales</taxon>
        <taxon>Listeriaceae</taxon>
        <taxon>Listeria</taxon>
    </lineage>
</organism>
<feature type="binding site" evidence="5 7">
    <location>
        <position position="135"/>
    </location>
    <ligand>
        <name>substrate</name>
    </ligand>
</feature>
<dbReference type="InterPro" id="IPR020622">
    <property type="entry name" value="Ala_racemase_pyridoxalP-BS"/>
</dbReference>
<dbReference type="PANTHER" id="PTHR30511">
    <property type="entry name" value="ALANINE RACEMASE"/>
    <property type="match status" value="1"/>
</dbReference>
<evidence type="ECO:0000313" key="10">
    <source>
        <dbReference type="Proteomes" id="UP000254879"/>
    </source>
</evidence>
<comment type="cofactor">
    <cofactor evidence="2 5 6">
        <name>pyridoxal 5'-phosphate</name>
        <dbReference type="ChEBI" id="CHEBI:597326"/>
    </cofactor>
</comment>
<dbReference type="InterPro" id="IPR029066">
    <property type="entry name" value="PLP-binding_barrel"/>
</dbReference>
<dbReference type="HAMAP" id="MF_01201">
    <property type="entry name" value="Ala_racemase"/>
    <property type="match status" value="1"/>
</dbReference>
<evidence type="ECO:0000256" key="2">
    <source>
        <dbReference type="ARBA" id="ARBA00001933"/>
    </source>
</evidence>
<dbReference type="GO" id="GO:0008784">
    <property type="term" value="F:alanine racemase activity"/>
    <property type="evidence" value="ECO:0007669"/>
    <property type="project" value="UniProtKB-UniRule"/>
</dbReference>
<gene>
    <name evidence="9" type="primary">alr</name>
    <name evidence="9" type="ORF">NCTC10815_01171</name>
</gene>
<dbReference type="RefSeq" id="WP_115345771.1">
    <property type="nucleotide sequence ID" value="NZ_UGPG01000001.1"/>
</dbReference>
<evidence type="ECO:0000256" key="1">
    <source>
        <dbReference type="ARBA" id="ARBA00000316"/>
    </source>
</evidence>